<dbReference type="OrthoDB" id="9800865at2"/>
<dbReference type="InterPro" id="IPR002734">
    <property type="entry name" value="RibDG_C"/>
</dbReference>
<evidence type="ECO:0000313" key="6">
    <source>
        <dbReference type="Proteomes" id="UP000268094"/>
    </source>
</evidence>
<dbReference type="EMBL" id="RAVZ01000037">
    <property type="protein sequence ID" value="RKG91889.1"/>
    <property type="molecule type" value="Genomic_DNA"/>
</dbReference>
<dbReference type="GO" id="GO:0009231">
    <property type="term" value="P:riboflavin biosynthetic process"/>
    <property type="evidence" value="ECO:0007669"/>
    <property type="project" value="InterPro"/>
</dbReference>
<keyword evidence="6" id="KW-1185">Reference proteome</keyword>
<sequence>MRRVKRPYVICHMVPSLDGRIVTKGWKLSSSALAEYERTARKFKADAWMIGRISMEPYAGKAKVPVRKVSRPIPRTDFIAPHEAESYAIALDPSGKLTWKSNDIDGEHVITVLTEQVSDDYLAFLQARGVSYLFGGKTRLDLEQVLGKLRKAFRIKKLLLEGGGKINGSFLTAGLIDEVSVLVAPLVDGSIGTPSLFDASEGKGAAHPLRLVSFEKRRGDLLWLRYKPKR</sequence>
<evidence type="ECO:0000259" key="4">
    <source>
        <dbReference type="Pfam" id="PF01872"/>
    </source>
</evidence>
<evidence type="ECO:0000256" key="1">
    <source>
        <dbReference type="ARBA" id="ARBA00005104"/>
    </source>
</evidence>
<dbReference type="PANTHER" id="PTHR38011:SF7">
    <property type="entry name" value="2,5-DIAMINO-6-RIBOSYLAMINO-4(3H)-PYRIMIDINONE 5'-PHOSPHATE REDUCTASE"/>
    <property type="match status" value="1"/>
</dbReference>
<comment type="pathway">
    <text evidence="1">Cofactor biosynthesis; riboflavin biosynthesis.</text>
</comment>
<keyword evidence="2" id="KW-0521">NADP</keyword>
<dbReference type="Pfam" id="PF01872">
    <property type="entry name" value="RibD_C"/>
    <property type="match status" value="1"/>
</dbReference>
<comment type="caution">
    <text evidence="5">The sequence shown here is derived from an EMBL/GenBank/DDBJ whole genome shotgun (WGS) entry which is preliminary data.</text>
</comment>
<dbReference type="RefSeq" id="WP_120540051.1">
    <property type="nucleotide sequence ID" value="NZ_RAVZ01000037.1"/>
</dbReference>
<dbReference type="InterPro" id="IPR024072">
    <property type="entry name" value="DHFR-like_dom_sf"/>
</dbReference>
<accession>A0A3A8J889</accession>
<dbReference type="AlphaFoldDB" id="A0A3A8J889"/>
<keyword evidence="3" id="KW-0560">Oxidoreductase</keyword>
<dbReference type="SUPFAM" id="SSF53597">
    <property type="entry name" value="Dihydrofolate reductase-like"/>
    <property type="match status" value="1"/>
</dbReference>
<organism evidence="5 6">
    <name type="scientific">Corallococcus terminator</name>
    <dbReference type="NCBI Taxonomy" id="2316733"/>
    <lineage>
        <taxon>Bacteria</taxon>
        <taxon>Pseudomonadati</taxon>
        <taxon>Myxococcota</taxon>
        <taxon>Myxococcia</taxon>
        <taxon>Myxococcales</taxon>
        <taxon>Cystobacterineae</taxon>
        <taxon>Myxococcaceae</taxon>
        <taxon>Corallococcus</taxon>
    </lineage>
</organism>
<dbReference type="PANTHER" id="PTHR38011">
    <property type="entry name" value="DIHYDROFOLATE REDUCTASE FAMILY PROTEIN (AFU_ORTHOLOGUE AFUA_8G06820)"/>
    <property type="match status" value="1"/>
</dbReference>
<evidence type="ECO:0000256" key="2">
    <source>
        <dbReference type="ARBA" id="ARBA00022857"/>
    </source>
</evidence>
<dbReference type="InterPro" id="IPR050765">
    <property type="entry name" value="Riboflavin_Biosynth_HTPR"/>
</dbReference>
<proteinExistence type="predicted"/>
<gene>
    <name evidence="5" type="ORF">D7V88_08220</name>
</gene>
<evidence type="ECO:0000313" key="5">
    <source>
        <dbReference type="EMBL" id="RKG91889.1"/>
    </source>
</evidence>
<protein>
    <submittedName>
        <fullName evidence="5">RibD family protein</fullName>
    </submittedName>
</protein>
<reference evidence="6" key="1">
    <citation type="submission" date="2018-09" db="EMBL/GenBank/DDBJ databases">
        <authorList>
            <person name="Livingstone P.G."/>
            <person name="Whitworth D.E."/>
        </authorList>
    </citation>
    <scope>NUCLEOTIDE SEQUENCE [LARGE SCALE GENOMIC DNA]</scope>
    <source>
        <strain evidence="6">CA054A</strain>
    </source>
</reference>
<evidence type="ECO:0000256" key="3">
    <source>
        <dbReference type="ARBA" id="ARBA00023002"/>
    </source>
</evidence>
<dbReference type="Proteomes" id="UP000268094">
    <property type="component" value="Unassembled WGS sequence"/>
</dbReference>
<feature type="domain" description="Bacterial bifunctional deaminase-reductase C-terminal" evidence="4">
    <location>
        <begin position="7"/>
        <end position="218"/>
    </location>
</feature>
<dbReference type="GO" id="GO:0008703">
    <property type="term" value="F:5-amino-6-(5-phosphoribosylamino)uracil reductase activity"/>
    <property type="evidence" value="ECO:0007669"/>
    <property type="project" value="InterPro"/>
</dbReference>
<dbReference type="Gene3D" id="3.40.430.10">
    <property type="entry name" value="Dihydrofolate Reductase, subunit A"/>
    <property type="match status" value="1"/>
</dbReference>
<name>A0A3A8J889_9BACT</name>